<dbReference type="EMBL" id="CP003493">
    <property type="protein sequence ID" value="AFV89618.1"/>
    <property type="molecule type" value="Genomic_DNA"/>
</dbReference>
<gene>
    <name evidence="2" type="ordered locus">PACID_18140</name>
</gene>
<dbReference type="PATRIC" id="fig|1171373.8.peg.1793"/>
<dbReference type="HOGENOM" id="CLU_2344329_0_0_11"/>
<name>K7RXA7_ACIA4</name>
<proteinExistence type="predicted"/>
<feature type="transmembrane region" description="Helical" evidence="1">
    <location>
        <begin position="51"/>
        <end position="71"/>
    </location>
</feature>
<keyword evidence="1" id="KW-0472">Membrane</keyword>
<reference evidence="2 3" key="1">
    <citation type="journal article" date="2012" name="BMC Genomics">
        <title>The genome sequence of Propionibacterium acidipropionici provides insights into its biotechnological and industrial potential.</title>
        <authorList>
            <person name="Parizzi L.P."/>
            <person name="Grassi M.C."/>
            <person name="Llerena L.A."/>
            <person name="Carazzolle M.F."/>
            <person name="Queiroz V.L."/>
            <person name="Lunardi I."/>
            <person name="Zeidler A.F."/>
            <person name="Teixeira P.J."/>
            <person name="Mieczkowski P."/>
            <person name="Rincones J."/>
            <person name="Pereira G.A."/>
        </authorList>
    </citation>
    <scope>NUCLEOTIDE SEQUENCE [LARGE SCALE GENOMIC DNA]</scope>
    <source>
        <strain evidence="3">ATCC 4875 / DSM 20272 / JCM 6432 / NBRC 12425 / NCIMB 8070</strain>
    </source>
</reference>
<evidence type="ECO:0000313" key="3">
    <source>
        <dbReference type="Proteomes" id="UP000000214"/>
    </source>
</evidence>
<dbReference type="KEGG" id="pbo:PACID_18140"/>
<evidence type="ECO:0000256" key="1">
    <source>
        <dbReference type="SAM" id="Phobius"/>
    </source>
</evidence>
<protein>
    <submittedName>
        <fullName evidence="2">Uncharacterized protein</fullName>
    </submittedName>
</protein>
<feature type="transmembrane region" description="Helical" evidence="1">
    <location>
        <begin position="26"/>
        <end position="45"/>
    </location>
</feature>
<keyword evidence="1" id="KW-1133">Transmembrane helix</keyword>
<dbReference type="Proteomes" id="UP000000214">
    <property type="component" value="Chromosome"/>
</dbReference>
<dbReference type="AlphaFoldDB" id="K7RXA7"/>
<organism evidence="2 3">
    <name type="scientific">Acidipropionibacterium acidipropionici (strain ATCC 4875 / DSM 20272 / JCM 6432 / NBRC 12425 / NCIMB 8070 / 4)</name>
    <name type="common">Propionibacterium acidipropionici</name>
    <dbReference type="NCBI Taxonomy" id="1171373"/>
    <lineage>
        <taxon>Bacteria</taxon>
        <taxon>Bacillati</taxon>
        <taxon>Actinomycetota</taxon>
        <taxon>Actinomycetes</taxon>
        <taxon>Propionibacteriales</taxon>
        <taxon>Propionibacteriaceae</taxon>
        <taxon>Acidipropionibacterium</taxon>
    </lineage>
</organism>
<accession>K7RXA7</accession>
<evidence type="ECO:0000313" key="2">
    <source>
        <dbReference type="EMBL" id="AFV89618.1"/>
    </source>
</evidence>
<sequence length="97" mass="10572">MPSMPAATTEPTDTARISAQIRVLRIVALVSLALFLACDVVLATAQDVTTLALGASIAAMLFFLVMLYALVRWAYLHSRLHEARVDAELDAAEREQD</sequence>
<keyword evidence="1" id="KW-0812">Transmembrane</keyword>